<dbReference type="RefSeq" id="WP_188648925.1">
    <property type="nucleotide sequence ID" value="NZ_BMHQ01000014.1"/>
</dbReference>
<sequence>MAMTAESPRLTVRLAQSEEEMERAFRLWYEVFIEGIFEKTTRNPDGAALLTIEGKVVNERWEPSARNDGMTGEGG</sequence>
<proteinExistence type="predicted"/>
<accession>A0A8J2VIU8</accession>
<gene>
    <name evidence="1" type="ORF">GCM10011571_32330</name>
</gene>
<keyword evidence="2" id="KW-1185">Reference proteome</keyword>
<name>A0A8J2VIU8_9BACL</name>
<dbReference type="Proteomes" id="UP000625210">
    <property type="component" value="Unassembled WGS sequence"/>
</dbReference>
<protein>
    <submittedName>
        <fullName evidence="1">Uncharacterized protein</fullName>
    </submittedName>
</protein>
<organism evidence="1 2">
    <name type="scientific">Marinithermofilum abyssi</name>
    <dbReference type="NCBI Taxonomy" id="1571185"/>
    <lineage>
        <taxon>Bacteria</taxon>
        <taxon>Bacillati</taxon>
        <taxon>Bacillota</taxon>
        <taxon>Bacilli</taxon>
        <taxon>Bacillales</taxon>
        <taxon>Thermoactinomycetaceae</taxon>
        <taxon>Marinithermofilum</taxon>
    </lineage>
</organism>
<comment type="caution">
    <text evidence="1">The sequence shown here is derived from an EMBL/GenBank/DDBJ whole genome shotgun (WGS) entry which is preliminary data.</text>
</comment>
<dbReference type="AlphaFoldDB" id="A0A8J2VIU8"/>
<dbReference type="EMBL" id="BMHQ01000014">
    <property type="protein sequence ID" value="GGE27654.1"/>
    <property type="molecule type" value="Genomic_DNA"/>
</dbReference>
<evidence type="ECO:0000313" key="1">
    <source>
        <dbReference type="EMBL" id="GGE27654.1"/>
    </source>
</evidence>
<reference evidence="1" key="2">
    <citation type="submission" date="2020-09" db="EMBL/GenBank/DDBJ databases">
        <authorList>
            <person name="Sun Q."/>
            <person name="Zhou Y."/>
        </authorList>
    </citation>
    <scope>NUCLEOTIDE SEQUENCE</scope>
    <source>
        <strain evidence="1">CGMCC 1.15179</strain>
    </source>
</reference>
<evidence type="ECO:0000313" key="2">
    <source>
        <dbReference type="Proteomes" id="UP000625210"/>
    </source>
</evidence>
<reference evidence="1" key="1">
    <citation type="journal article" date="2014" name="Int. J. Syst. Evol. Microbiol.">
        <title>Complete genome sequence of Corynebacterium casei LMG S-19264T (=DSM 44701T), isolated from a smear-ripened cheese.</title>
        <authorList>
            <consortium name="US DOE Joint Genome Institute (JGI-PGF)"/>
            <person name="Walter F."/>
            <person name="Albersmeier A."/>
            <person name="Kalinowski J."/>
            <person name="Ruckert C."/>
        </authorList>
    </citation>
    <scope>NUCLEOTIDE SEQUENCE</scope>
    <source>
        <strain evidence="1">CGMCC 1.15179</strain>
    </source>
</reference>